<evidence type="ECO:0000313" key="1">
    <source>
        <dbReference type="EMBL" id="KAJ8677158.1"/>
    </source>
</evidence>
<gene>
    <name evidence="1" type="ORF">QAD02_012945</name>
</gene>
<dbReference type="Proteomes" id="UP001239111">
    <property type="component" value="Chromosome 2"/>
</dbReference>
<evidence type="ECO:0000313" key="2">
    <source>
        <dbReference type="Proteomes" id="UP001239111"/>
    </source>
</evidence>
<reference evidence="1" key="1">
    <citation type="submission" date="2023-04" db="EMBL/GenBank/DDBJ databases">
        <title>A chromosome-level genome assembly of the parasitoid wasp Eretmocerus hayati.</title>
        <authorList>
            <person name="Zhong Y."/>
            <person name="Liu S."/>
            <person name="Liu Y."/>
        </authorList>
    </citation>
    <scope>NUCLEOTIDE SEQUENCE</scope>
    <source>
        <strain evidence="1">ZJU_SS_LIU_2023</strain>
    </source>
</reference>
<dbReference type="EMBL" id="CM056742">
    <property type="protein sequence ID" value="KAJ8677158.1"/>
    <property type="molecule type" value="Genomic_DNA"/>
</dbReference>
<accession>A0ACC2P217</accession>
<comment type="caution">
    <text evidence="1">The sequence shown here is derived from an EMBL/GenBank/DDBJ whole genome shotgun (WGS) entry which is preliminary data.</text>
</comment>
<protein>
    <submittedName>
        <fullName evidence="1">Uncharacterized protein</fullName>
    </submittedName>
</protein>
<keyword evidence="2" id="KW-1185">Reference proteome</keyword>
<proteinExistence type="predicted"/>
<organism evidence="1 2">
    <name type="scientific">Eretmocerus hayati</name>
    <dbReference type="NCBI Taxonomy" id="131215"/>
    <lineage>
        <taxon>Eukaryota</taxon>
        <taxon>Metazoa</taxon>
        <taxon>Ecdysozoa</taxon>
        <taxon>Arthropoda</taxon>
        <taxon>Hexapoda</taxon>
        <taxon>Insecta</taxon>
        <taxon>Pterygota</taxon>
        <taxon>Neoptera</taxon>
        <taxon>Endopterygota</taxon>
        <taxon>Hymenoptera</taxon>
        <taxon>Apocrita</taxon>
        <taxon>Proctotrupomorpha</taxon>
        <taxon>Chalcidoidea</taxon>
        <taxon>Aphelinidae</taxon>
        <taxon>Aphelininae</taxon>
        <taxon>Eretmocerus</taxon>
    </lineage>
</organism>
<name>A0ACC2P217_9HYME</name>
<sequence length="227" mass="25353">MRFAYVTDYYTAQKVAQAELGSEGVKESPSTSGCERSIEKPSRYREDSPSYGGEESSNSESDGKNEDSTSQSESSESDDEDMMEDRSKNEKRALAELTNVISKDKRSSAKAKKQKTSDNSATQNRIFERGFKVIYKGIQELGSRLPTRIEGQAADAKADMSAFPKFPLSTGTGVVTLEDLLEKEEHKRNFDTWIGDIGGKEATDFVWNVLDDLFDPKYLTKFSWSGQ</sequence>